<evidence type="ECO:0000313" key="11">
    <source>
        <dbReference type="EMBL" id="ASE34409.1"/>
    </source>
</evidence>
<dbReference type="Proteomes" id="UP000197058">
    <property type="component" value="Chromosome"/>
</dbReference>
<comment type="pathway">
    <text evidence="10">Lipid metabolism; phospholipid metabolism.</text>
</comment>
<evidence type="ECO:0000256" key="3">
    <source>
        <dbReference type="ARBA" id="ARBA00022516"/>
    </source>
</evidence>
<accession>A0AAI8GU33</accession>
<evidence type="ECO:0000256" key="2">
    <source>
        <dbReference type="ARBA" id="ARBA00022490"/>
    </source>
</evidence>
<dbReference type="Pfam" id="PF02504">
    <property type="entry name" value="FA_synthesis"/>
    <property type="match status" value="1"/>
</dbReference>
<keyword evidence="2 10" id="KW-0963">Cytoplasm</keyword>
<keyword evidence="11" id="KW-0012">Acyltransferase</keyword>
<evidence type="ECO:0000256" key="4">
    <source>
        <dbReference type="ARBA" id="ARBA00022679"/>
    </source>
</evidence>
<dbReference type="Gene3D" id="3.40.718.10">
    <property type="entry name" value="Isopropylmalate Dehydrogenase"/>
    <property type="match status" value="1"/>
</dbReference>
<name>A0AAI8GU33_MAMSC</name>
<keyword evidence="4 10" id="KW-0808">Transferase</keyword>
<keyword evidence="3 10" id="KW-0444">Lipid biosynthesis</keyword>
<dbReference type="GO" id="GO:0005737">
    <property type="term" value="C:cytoplasm"/>
    <property type="evidence" value="ECO:0007669"/>
    <property type="project" value="UniProtKB-SubCell"/>
</dbReference>
<evidence type="ECO:0000256" key="10">
    <source>
        <dbReference type="HAMAP-Rule" id="MF_00019"/>
    </source>
</evidence>
<keyword evidence="5 10" id="KW-0443">Lipid metabolism</keyword>
<evidence type="ECO:0000256" key="7">
    <source>
        <dbReference type="ARBA" id="ARBA00023264"/>
    </source>
</evidence>
<evidence type="ECO:0000256" key="9">
    <source>
        <dbReference type="ARBA" id="ARBA00046608"/>
    </source>
</evidence>
<dbReference type="GO" id="GO:0008654">
    <property type="term" value="P:phospholipid biosynthetic process"/>
    <property type="evidence" value="ECO:0007669"/>
    <property type="project" value="UniProtKB-KW"/>
</dbReference>
<dbReference type="EMBL" id="CP022046">
    <property type="protein sequence ID" value="ASE34409.1"/>
    <property type="molecule type" value="Genomic_DNA"/>
</dbReference>
<evidence type="ECO:0000256" key="8">
    <source>
        <dbReference type="ARBA" id="ARBA00024069"/>
    </source>
</evidence>
<sequence>MVKIAIDMMGGDDAPSIVIEAVKQAVNDFPDLEILLYGDEKQFDYKHERITVYHTDEKITMDDEPVRSIKKKKNASMVLMANAVKEGKAEACVSAGNTGALMSSGLFIVGRIKGIERPALVATFPTVTGKGFVFLDIGANSDAKPEHLVQYAKMGEIYAKQIRSIEKPSLALLNIGTEESKGNALTKKTYQLLKEEQFDNFIGNVEAKSLLLDACDVVVSDGYNGNMVLKTIEGTATGIFKMLKEAMTASTKNKLAALTLKKDIKKISNKMDYAEYGGSVLLGLNGVVVKAHGSSDQRAFYNAIKQAKLAADTKIVDKMKKAVGEINE</sequence>
<comment type="subunit">
    <text evidence="9 10">Homodimer. Probably interacts with PlsY.</text>
</comment>
<protein>
    <recommendedName>
        <fullName evidence="8 10">Phosphate acyltransferase</fullName>
        <ecNumber evidence="8 10">2.3.1.274</ecNumber>
    </recommendedName>
    <alternativeName>
        <fullName evidence="10">Acyl-ACP phosphotransacylase</fullName>
    </alternativeName>
    <alternativeName>
        <fullName evidence="10">Acyl-[acyl-carrier-protein]--phosphate acyltransferase</fullName>
    </alternativeName>
    <alternativeName>
        <fullName evidence="10">Phosphate-acyl-ACP acyltransferase</fullName>
    </alternativeName>
</protein>
<keyword evidence="6 10" id="KW-0594">Phospholipid biosynthesis</keyword>
<dbReference type="GO" id="GO:0043811">
    <property type="term" value="F:phosphate:acyl-[acyl carrier protein] acyltransferase activity"/>
    <property type="evidence" value="ECO:0007669"/>
    <property type="project" value="UniProtKB-UniRule"/>
</dbReference>
<comment type="catalytic activity">
    <reaction evidence="1 10">
        <text>a fatty acyl-[ACP] + phosphate = an acyl phosphate + holo-[ACP]</text>
        <dbReference type="Rhea" id="RHEA:42292"/>
        <dbReference type="Rhea" id="RHEA-COMP:9685"/>
        <dbReference type="Rhea" id="RHEA-COMP:14125"/>
        <dbReference type="ChEBI" id="CHEBI:43474"/>
        <dbReference type="ChEBI" id="CHEBI:59918"/>
        <dbReference type="ChEBI" id="CHEBI:64479"/>
        <dbReference type="ChEBI" id="CHEBI:138651"/>
        <dbReference type="EC" id="2.3.1.274"/>
    </reaction>
</comment>
<dbReference type="PIRSF" id="PIRSF002465">
    <property type="entry name" value="Phsphlp_syn_PlsX"/>
    <property type="match status" value="1"/>
</dbReference>
<dbReference type="PANTHER" id="PTHR30100">
    <property type="entry name" value="FATTY ACID/PHOSPHOLIPID SYNTHESIS PROTEIN PLSX"/>
    <property type="match status" value="1"/>
</dbReference>
<evidence type="ECO:0000256" key="6">
    <source>
        <dbReference type="ARBA" id="ARBA00023209"/>
    </source>
</evidence>
<dbReference type="InterPro" id="IPR003664">
    <property type="entry name" value="FA_synthesis"/>
</dbReference>
<comment type="subcellular location">
    <subcellularLocation>
        <location evidence="10">Cytoplasm</location>
    </subcellularLocation>
    <text evidence="10">Associated with the membrane possibly through PlsY.</text>
</comment>
<dbReference type="InterPro" id="IPR012281">
    <property type="entry name" value="Phospholipid_synth_PlsX-like"/>
</dbReference>
<reference evidence="12" key="1">
    <citation type="submission" date="2017-06" db="EMBL/GenBank/DDBJ databases">
        <title>FDA dAtabase for Regulatory Grade micrObial Sequences (FDA-ARGOS): Supporting development and validation of Infectious Disease Dx tests.</title>
        <authorList>
            <person name="Goldberg B."/>
            <person name="Campos J."/>
            <person name="Tallon L."/>
            <person name="Sadzewicz L."/>
            <person name="Sengamalay N."/>
            <person name="Ott S."/>
            <person name="Godinez A."/>
            <person name="Nagaraj S."/>
            <person name="Vavikolanu K."/>
            <person name="Nadendla S."/>
            <person name="George J."/>
            <person name="Geyer C."/>
            <person name="Sichtig H."/>
        </authorList>
    </citation>
    <scope>NUCLEOTIDE SEQUENCE [LARGE SCALE GENOMIC DNA]</scope>
    <source>
        <strain evidence="12">FDAARGOS_285</strain>
    </source>
</reference>
<proteinExistence type="inferred from homology"/>
<evidence type="ECO:0000256" key="5">
    <source>
        <dbReference type="ARBA" id="ARBA00023098"/>
    </source>
</evidence>
<dbReference type="AlphaFoldDB" id="A0AAI8GU33"/>
<keyword evidence="7 10" id="KW-1208">Phospholipid metabolism</keyword>
<dbReference type="GO" id="GO:0006633">
    <property type="term" value="P:fatty acid biosynthetic process"/>
    <property type="evidence" value="ECO:0007669"/>
    <property type="project" value="UniProtKB-UniRule"/>
</dbReference>
<dbReference type="EC" id="2.3.1.274" evidence="8 10"/>
<organism evidence="11 12">
    <name type="scientific">Mammaliicoccus sciuri</name>
    <name type="common">Staphylococcus sciuri</name>
    <dbReference type="NCBI Taxonomy" id="1296"/>
    <lineage>
        <taxon>Bacteria</taxon>
        <taxon>Bacillati</taxon>
        <taxon>Bacillota</taxon>
        <taxon>Bacilli</taxon>
        <taxon>Bacillales</taxon>
        <taxon>Staphylococcaceae</taxon>
        <taxon>Mammaliicoccus</taxon>
    </lineage>
</organism>
<dbReference type="KEGG" id="sscu:CEP64_07370"/>
<evidence type="ECO:0000256" key="1">
    <source>
        <dbReference type="ARBA" id="ARBA00001232"/>
    </source>
</evidence>
<dbReference type="PANTHER" id="PTHR30100:SF1">
    <property type="entry name" value="PHOSPHATE ACYLTRANSFERASE"/>
    <property type="match status" value="1"/>
</dbReference>
<gene>
    <name evidence="10" type="primary">plsX</name>
    <name evidence="11" type="ORF">CEP64_07370</name>
</gene>
<dbReference type="HAMAP" id="MF_00019">
    <property type="entry name" value="PlsX"/>
    <property type="match status" value="1"/>
</dbReference>
<dbReference type="SUPFAM" id="SSF53659">
    <property type="entry name" value="Isocitrate/Isopropylmalate dehydrogenase-like"/>
    <property type="match status" value="1"/>
</dbReference>
<comment type="similarity">
    <text evidence="10">Belongs to the PlsX family.</text>
</comment>
<dbReference type="RefSeq" id="WP_088592403.1">
    <property type="nucleotide sequence ID" value="NZ_CP022046.2"/>
</dbReference>
<evidence type="ECO:0000313" key="12">
    <source>
        <dbReference type="Proteomes" id="UP000197058"/>
    </source>
</evidence>
<comment type="function">
    <text evidence="10">Catalyzes the reversible formation of acyl-phosphate (acyl-PO(4)) from acyl-[acyl-carrier-protein] (acyl-ACP). This enzyme utilizes acyl-ACP as fatty acyl donor, but not acyl-CoA.</text>
</comment>
<dbReference type="NCBIfam" id="TIGR00182">
    <property type="entry name" value="plsX"/>
    <property type="match status" value="1"/>
</dbReference>